<feature type="signal peptide" evidence="1">
    <location>
        <begin position="1"/>
        <end position="21"/>
    </location>
</feature>
<accession>A0A7V5PQM7</accession>
<sequence>MKAVFLALFFLSCLFGLPAQSTGQQQPVRADSSQSGLTVPNDSLPALPKGAIIHKVTEDKVYCFLPANTLIQGILCRGDKHRGWETVFYRNGKLALVWPARDTEIQGVPCRAASFWTEVSGGSARVTFYPNGQLKSCKLAKDCTIQGHRFKKGEHVQFNSKGELIIKK</sequence>
<feature type="chain" id="PRO_5030610514" description="Toxin-antitoxin system YwqK family antitoxin" evidence="1">
    <location>
        <begin position="22"/>
        <end position="168"/>
    </location>
</feature>
<keyword evidence="1" id="KW-0732">Signal</keyword>
<evidence type="ECO:0000256" key="1">
    <source>
        <dbReference type="SAM" id="SignalP"/>
    </source>
</evidence>
<protein>
    <recommendedName>
        <fullName evidence="3">Toxin-antitoxin system YwqK family antitoxin</fullName>
    </recommendedName>
</protein>
<evidence type="ECO:0008006" key="3">
    <source>
        <dbReference type="Google" id="ProtNLM"/>
    </source>
</evidence>
<comment type="caution">
    <text evidence="2">The sequence shown here is derived from an EMBL/GenBank/DDBJ whole genome shotgun (WGS) entry which is preliminary data.</text>
</comment>
<organism evidence="2">
    <name type="scientific">Caldithrix abyssi</name>
    <dbReference type="NCBI Taxonomy" id="187145"/>
    <lineage>
        <taxon>Bacteria</taxon>
        <taxon>Pseudomonadati</taxon>
        <taxon>Calditrichota</taxon>
        <taxon>Calditrichia</taxon>
        <taxon>Calditrichales</taxon>
        <taxon>Calditrichaceae</taxon>
        <taxon>Caldithrix</taxon>
    </lineage>
</organism>
<reference evidence="2" key="1">
    <citation type="journal article" date="2020" name="mSystems">
        <title>Genome- and Community-Level Interaction Insights into Carbon Utilization and Element Cycling Functions of Hydrothermarchaeota in Hydrothermal Sediment.</title>
        <authorList>
            <person name="Zhou Z."/>
            <person name="Liu Y."/>
            <person name="Xu W."/>
            <person name="Pan J."/>
            <person name="Luo Z.H."/>
            <person name="Li M."/>
        </authorList>
    </citation>
    <scope>NUCLEOTIDE SEQUENCE [LARGE SCALE GENOMIC DNA]</scope>
    <source>
        <strain evidence="2">HyVt-527</strain>
    </source>
</reference>
<name>A0A7V5PQM7_CALAY</name>
<dbReference type="EMBL" id="DROD01000603">
    <property type="protein sequence ID" value="HHJ53416.1"/>
    <property type="molecule type" value="Genomic_DNA"/>
</dbReference>
<evidence type="ECO:0000313" key="2">
    <source>
        <dbReference type="EMBL" id="HHJ53416.1"/>
    </source>
</evidence>
<dbReference type="Proteomes" id="UP000886124">
    <property type="component" value="Unassembled WGS sequence"/>
</dbReference>
<gene>
    <name evidence="2" type="ORF">ENJ89_09500</name>
</gene>
<proteinExistence type="predicted"/>
<dbReference type="AlphaFoldDB" id="A0A7V5PQM7"/>